<evidence type="ECO:0000259" key="3">
    <source>
        <dbReference type="Pfam" id="PF08239"/>
    </source>
</evidence>
<feature type="region of interest" description="Disordered" evidence="1">
    <location>
        <begin position="52"/>
        <end position="98"/>
    </location>
</feature>
<accession>A0ABR8GJQ5</accession>
<dbReference type="Gene3D" id="2.30.30.40">
    <property type="entry name" value="SH3 Domains"/>
    <property type="match status" value="1"/>
</dbReference>
<sequence length="176" mass="18825">MVISNVLKYILGIFLAIVVLIGGGAGTALYMMNRTAVPPTKPIFANDSPEIKAQAPKTPGASPVLTPIPVKAQTPKPNATPTLSPDTAESTKPLPPGAYPARVSWSQGLILRAEAKQDAERVGGVGFNQKIVVVEESEDKLWQKIRLEGSDKEGWVKAGNTKKVDDQDNSQPTQQQ</sequence>
<feature type="region of interest" description="Disordered" evidence="1">
    <location>
        <begin position="149"/>
        <end position="176"/>
    </location>
</feature>
<evidence type="ECO:0000256" key="2">
    <source>
        <dbReference type="SAM" id="Phobius"/>
    </source>
</evidence>
<reference evidence="4 5" key="1">
    <citation type="journal article" date="2020" name="ISME J.">
        <title>Comparative genomics reveals insights into cyanobacterial evolution and habitat adaptation.</title>
        <authorList>
            <person name="Chen M.Y."/>
            <person name="Teng W.K."/>
            <person name="Zhao L."/>
            <person name="Hu C.X."/>
            <person name="Zhou Y.K."/>
            <person name="Han B.P."/>
            <person name="Song L.R."/>
            <person name="Shu W.S."/>
        </authorList>
    </citation>
    <scope>NUCLEOTIDE SEQUENCE [LARGE SCALE GENOMIC DNA]</scope>
    <source>
        <strain evidence="4 5">FACHB-248</strain>
    </source>
</reference>
<comment type="caution">
    <text evidence="4">The sequence shown here is derived from an EMBL/GenBank/DDBJ whole genome shotgun (WGS) entry which is preliminary data.</text>
</comment>
<proteinExistence type="predicted"/>
<dbReference type="Pfam" id="PF08239">
    <property type="entry name" value="SH3_3"/>
    <property type="match status" value="1"/>
</dbReference>
<dbReference type="Proteomes" id="UP000660380">
    <property type="component" value="Unassembled WGS sequence"/>
</dbReference>
<dbReference type="InterPro" id="IPR003646">
    <property type="entry name" value="SH3-like_bac-type"/>
</dbReference>
<dbReference type="EMBL" id="JACJTA010000003">
    <property type="protein sequence ID" value="MBD2603406.1"/>
    <property type="molecule type" value="Genomic_DNA"/>
</dbReference>
<keyword evidence="2" id="KW-1133">Transmembrane helix</keyword>
<keyword evidence="2" id="KW-0472">Membrane</keyword>
<organism evidence="4 5">
    <name type="scientific">Scytonema hofmannii FACHB-248</name>
    <dbReference type="NCBI Taxonomy" id="1842502"/>
    <lineage>
        <taxon>Bacteria</taxon>
        <taxon>Bacillati</taxon>
        <taxon>Cyanobacteriota</taxon>
        <taxon>Cyanophyceae</taxon>
        <taxon>Nostocales</taxon>
        <taxon>Scytonemataceae</taxon>
        <taxon>Scytonema</taxon>
    </lineage>
</organism>
<keyword evidence="2" id="KW-0812">Transmembrane</keyword>
<protein>
    <submittedName>
        <fullName evidence="4">SH3 domain-containing protein</fullName>
    </submittedName>
</protein>
<dbReference type="RefSeq" id="WP_038296241.1">
    <property type="nucleotide sequence ID" value="NZ_JACJTA010000003.1"/>
</dbReference>
<keyword evidence="5" id="KW-1185">Reference proteome</keyword>
<gene>
    <name evidence="4" type="ORF">H6G81_02385</name>
</gene>
<feature type="domain" description="SH3b" evidence="3">
    <location>
        <begin position="108"/>
        <end position="160"/>
    </location>
</feature>
<evidence type="ECO:0000313" key="4">
    <source>
        <dbReference type="EMBL" id="MBD2603406.1"/>
    </source>
</evidence>
<feature type="compositionally biased region" description="Polar residues" evidence="1">
    <location>
        <begin position="75"/>
        <end position="90"/>
    </location>
</feature>
<evidence type="ECO:0000256" key="1">
    <source>
        <dbReference type="SAM" id="MobiDB-lite"/>
    </source>
</evidence>
<evidence type="ECO:0000313" key="5">
    <source>
        <dbReference type="Proteomes" id="UP000660380"/>
    </source>
</evidence>
<feature type="transmembrane region" description="Helical" evidence="2">
    <location>
        <begin position="6"/>
        <end position="31"/>
    </location>
</feature>
<name>A0ABR8GJQ5_9CYAN</name>